<dbReference type="PANTHER" id="PTHR21490">
    <property type="entry name" value="ENKURIN-RELATED"/>
    <property type="match status" value="1"/>
</dbReference>
<feature type="region of interest" description="Disordered" evidence="6">
    <location>
        <begin position="278"/>
        <end position="326"/>
    </location>
</feature>
<accession>A0AA35PH91</accession>
<evidence type="ECO:0000256" key="4">
    <source>
        <dbReference type="ARBA" id="ARBA00023212"/>
    </source>
</evidence>
<name>A0AA35PH91_9SAUR</name>
<feature type="region of interest" description="Disordered" evidence="6">
    <location>
        <begin position="179"/>
        <end position="208"/>
    </location>
</feature>
<gene>
    <name evidence="8" type="ORF">PODLI_1B040384</name>
</gene>
<evidence type="ECO:0000259" key="7">
    <source>
        <dbReference type="Pfam" id="PF13864"/>
    </source>
</evidence>
<sequence length="488" mass="53949">MHTSELCPTRVVHLMPAGPPDLLHATILTPFKLYSATRDFSLCCSRNKAAKMGGEGSSCSNATPRAGWGPSLSLQDNQRATHPFPPFPAKAAKSRGEAAPRRPTCYYACANSHAGGVLLPISARYLYGGVLPPCPCCACAPFLSSPPPLPGFAHCSLHSPGNGVTKPLSRSTHTHAGALLSGGFQGRPNTEEASNGSGKGLGGEKGERDTDILRQVTLEVWQFKLSAECISVKMAAMCMEESIYNLLPYNLDKSCKAPRYVSTLKTYVKNTIQQSKAPWKTIGPPKVQVPNPKDFLQKHSKEPKLPQRNKHQGGKKVKPGVPKLSDHPLMGIQSSKNFISTNAANVIMGVPKKPLPACVDRRQGDKYVLETSGLVPKYLKKKDYGITPKYVTKRNEEVKRAQEEYDAYVKETLRQKAMKRLSDEDRDSLLEGLKKNWEDVHHQFQSLSVEIDTLPKKLHKERLEAEMKQLEHDIQTIEKHRIIYIANK</sequence>
<dbReference type="EMBL" id="OX395137">
    <property type="protein sequence ID" value="CAI5788891.1"/>
    <property type="molecule type" value="Genomic_DNA"/>
</dbReference>
<dbReference type="GO" id="GO:0001669">
    <property type="term" value="C:acrosomal vesicle"/>
    <property type="evidence" value="ECO:0007669"/>
    <property type="project" value="TreeGrafter"/>
</dbReference>
<evidence type="ECO:0000256" key="1">
    <source>
        <dbReference type="ARBA" id="ARBA00004138"/>
    </source>
</evidence>
<keyword evidence="5" id="KW-0966">Cell projection</keyword>
<feature type="compositionally biased region" description="Basic residues" evidence="6">
    <location>
        <begin position="307"/>
        <end position="318"/>
    </location>
</feature>
<reference evidence="8" key="1">
    <citation type="submission" date="2022-12" db="EMBL/GenBank/DDBJ databases">
        <authorList>
            <person name="Alioto T."/>
            <person name="Alioto T."/>
            <person name="Gomez Garrido J."/>
        </authorList>
    </citation>
    <scope>NUCLEOTIDE SEQUENCE</scope>
</reference>
<comment type="subcellular location">
    <subcellularLocation>
        <location evidence="1">Cell projection</location>
        <location evidence="1">Cilium</location>
    </subcellularLocation>
    <subcellularLocation>
        <location evidence="2">Cytoplasm</location>
        <location evidence="2">Cytoskeleton</location>
    </subcellularLocation>
</comment>
<evidence type="ECO:0000256" key="6">
    <source>
        <dbReference type="SAM" id="MobiDB-lite"/>
    </source>
</evidence>
<feature type="region of interest" description="Disordered" evidence="6">
    <location>
        <begin position="70"/>
        <end position="96"/>
    </location>
</feature>
<protein>
    <submittedName>
        <fullName evidence="8">Enkurin domain-containing protein</fullName>
    </submittedName>
</protein>
<keyword evidence="4" id="KW-0206">Cytoskeleton</keyword>
<dbReference type="AlphaFoldDB" id="A0AA35PH91"/>
<dbReference type="Proteomes" id="UP001178461">
    <property type="component" value="Chromosome 12"/>
</dbReference>
<evidence type="ECO:0000256" key="3">
    <source>
        <dbReference type="ARBA" id="ARBA00022490"/>
    </source>
</evidence>
<dbReference type="InterPro" id="IPR052102">
    <property type="entry name" value="Enkurin_domain-protein"/>
</dbReference>
<feature type="domain" description="Enkurin" evidence="7">
    <location>
        <begin position="385"/>
        <end position="480"/>
    </location>
</feature>
<evidence type="ECO:0000256" key="5">
    <source>
        <dbReference type="ARBA" id="ARBA00023273"/>
    </source>
</evidence>
<feature type="compositionally biased region" description="Basic and acidic residues" evidence="6">
    <location>
        <begin position="295"/>
        <end position="305"/>
    </location>
</feature>
<evidence type="ECO:0000313" key="8">
    <source>
        <dbReference type="EMBL" id="CAI5788891.1"/>
    </source>
</evidence>
<keyword evidence="9" id="KW-1185">Reference proteome</keyword>
<dbReference type="Pfam" id="PF13864">
    <property type="entry name" value="Enkurin"/>
    <property type="match status" value="1"/>
</dbReference>
<proteinExistence type="predicted"/>
<evidence type="ECO:0000313" key="9">
    <source>
        <dbReference type="Proteomes" id="UP001178461"/>
    </source>
</evidence>
<dbReference type="GO" id="GO:0005879">
    <property type="term" value="C:axonemal microtubule"/>
    <property type="evidence" value="ECO:0007669"/>
    <property type="project" value="TreeGrafter"/>
</dbReference>
<evidence type="ECO:0000256" key="2">
    <source>
        <dbReference type="ARBA" id="ARBA00004245"/>
    </source>
</evidence>
<dbReference type="GO" id="GO:0005516">
    <property type="term" value="F:calmodulin binding"/>
    <property type="evidence" value="ECO:0007669"/>
    <property type="project" value="TreeGrafter"/>
</dbReference>
<dbReference type="InterPro" id="IPR027012">
    <property type="entry name" value="Enkurin_dom"/>
</dbReference>
<keyword evidence="3" id="KW-0963">Cytoplasm</keyword>
<dbReference type="PANTHER" id="PTHR21490:SF0">
    <property type="entry name" value="ENKURIN"/>
    <property type="match status" value="1"/>
</dbReference>
<organism evidence="8 9">
    <name type="scientific">Podarcis lilfordi</name>
    <name type="common">Lilford's wall lizard</name>
    <dbReference type="NCBI Taxonomy" id="74358"/>
    <lineage>
        <taxon>Eukaryota</taxon>
        <taxon>Metazoa</taxon>
        <taxon>Chordata</taxon>
        <taxon>Craniata</taxon>
        <taxon>Vertebrata</taxon>
        <taxon>Euteleostomi</taxon>
        <taxon>Lepidosauria</taxon>
        <taxon>Squamata</taxon>
        <taxon>Bifurcata</taxon>
        <taxon>Unidentata</taxon>
        <taxon>Episquamata</taxon>
        <taxon>Laterata</taxon>
        <taxon>Lacertibaenia</taxon>
        <taxon>Lacertidae</taxon>
        <taxon>Podarcis</taxon>
    </lineage>
</organism>